<evidence type="ECO:0000256" key="3">
    <source>
        <dbReference type="ARBA" id="ARBA00023163"/>
    </source>
</evidence>
<keyword evidence="3" id="KW-0804">Transcription</keyword>
<sequence>MLIDETKSIYLQIAELIENDILSGTIEEDGQVPSTNQFAKVLQINPATAAKGINLLVDEGILFKKRGVGMFVSEGAKSMVLKKRRKQFAEIELPRLFHEAQAVQITKEELIQMIMELKEGRHNDNV</sequence>
<keyword evidence="1" id="KW-0805">Transcription regulation</keyword>
<dbReference type="CDD" id="cd07377">
    <property type="entry name" value="WHTH_GntR"/>
    <property type="match status" value="1"/>
</dbReference>
<dbReference type="InterPro" id="IPR036390">
    <property type="entry name" value="WH_DNA-bd_sf"/>
</dbReference>
<name>A0A1X7LSY8_9BACL</name>
<dbReference type="PANTHER" id="PTHR38445:SF10">
    <property type="entry name" value="GNTR-FAMILY TRANSCRIPTIONAL REGULATOR"/>
    <property type="match status" value="1"/>
</dbReference>
<dbReference type="AlphaFoldDB" id="A0A1X7LSY8"/>
<keyword evidence="6" id="KW-1185">Reference proteome</keyword>
<dbReference type="GO" id="GO:0003700">
    <property type="term" value="F:DNA-binding transcription factor activity"/>
    <property type="evidence" value="ECO:0007669"/>
    <property type="project" value="InterPro"/>
</dbReference>
<reference evidence="5 6" key="1">
    <citation type="submission" date="2017-04" db="EMBL/GenBank/DDBJ databases">
        <authorList>
            <person name="Afonso C.L."/>
            <person name="Miller P.J."/>
            <person name="Scott M.A."/>
            <person name="Spackman E."/>
            <person name="Goraichik I."/>
            <person name="Dimitrov K.M."/>
            <person name="Suarez D.L."/>
            <person name="Swayne D.E."/>
        </authorList>
    </citation>
    <scope>NUCLEOTIDE SEQUENCE [LARGE SCALE GENOMIC DNA]</scope>
    <source>
        <strain evidence="5 6">11</strain>
    </source>
</reference>
<dbReference type="SUPFAM" id="SSF46785">
    <property type="entry name" value="Winged helix' DNA-binding domain"/>
    <property type="match status" value="1"/>
</dbReference>
<evidence type="ECO:0000259" key="4">
    <source>
        <dbReference type="PROSITE" id="PS50949"/>
    </source>
</evidence>
<organism evidence="5 6">
    <name type="scientific">Paenibacillus aquistagni</name>
    <dbReference type="NCBI Taxonomy" id="1852522"/>
    <lineage>
        <taxon>Bacteria</taxon>
        <taxon>Bacillati</taxon>
        <taxon>Bacillota</taxon>
        <taxon>Bacilli</taxon>
        <taxon>Bacillales</taxon>
        <taxon>Paenibacillaceae</taxon>
        <taxon>Paenibacillus</taxon>
    </lineage>
</organism>
<protein>
    <submittedName>
        <fullName evidence="5">Transcriptional regulator, GntR family</fullName>
    </submittedName>
</protein>
<feature type="domain" description="HTH gntR-type" evidence="4">
    <location>
        <begin position="7"/>
        <end position="75"/>
    </location>
</feature>
<evidence type="ECO:0000313" key="6">
    <source>
        <dbReference type="Proteomes" id="UP000193834"/>
    </source>
</evidence>
<evidence type="ECO:0000256" key="2">
    <source>
        <dbReference type="ARBA" id="ARBA00023125"/>
    </source>
</evidence>
<dbReference type="PANTHER" id="PTHR38445">
    <property type="entry name" value="HTH-TYPE TRANSCRIPTIONAL REPRESSOR YTRA"/>
    <property type="match status" value="1"/>
</dbReference>
<evidence type="ECO:0000256" key="1">
    <source>
        <dbReference type="ARBA" id="ARBA00023015"/>
    </source>
</evidence>
<dbReference type="GO" id="GO:0003677">
    <property type="term" value="F:DNA binding"/>
    <property type="evidence" value="ECO:0007669"/>
    <property type="project" value="UniProtKB-KW"/>
</dbReference>
<gene>
    <name evidence="5" type="ORF">SAMN06295960_4259</name>
</gene>
<evidence type="ECO:0000313" key="5">
    <source>
        <dbReference type="EMBL" id="SMG56780.1"/>
    </source>
</evidence>
<dbReference type="InterPro" id="IPR036388">
    <property type="entry name" value="WH-like_DNA-bd_sf"/>
</dbReference>
<dbReference type="STRING" id="1852522.SAMN06295960_4259"/>
<accession>A0A1X7LSY8</accession>
<dbReference type="Gene3D" id="1.10.287.100">
    <property type="match status" value="1"/>
</dbReference>
<dbReference type="Gene3D" id="1.10.10.10">
    <property type="entry name" value="Winged helix-like DNA-binding domain superfamily/Winged helix DNA-binding domain"/>
    <property type="match status" value="1"/>
</dbReference>
<dbReference type="InterPro" id="IPR000524">
    <property type="entry name" value="Tscrpt_reg_HTH_GntR"/>
</dbReference>
<dbReference type="EMBL" id="FXAZ01000007">
    <property type="protein sequence ID" value="SMG56780.1"/>
    <property type="molecule type" value="Genomic_DNA"/>
</dbReference>
<dbReference type="SMART" id="SM00345">
    <property type="entry name" value="HTH_GNTR"/>
    <property type="match status" value="1"/>
</dbReference>
<dbReference type="Pfam" id="PF00392">
    <property type="entry name" value="GntR"/>
    <property type="match status" value="1"/>
</dbReference>
<dbReference type="PROSITE" id="PS50949">
    <property type="entry name" value="HTH_GNTR"/>
    <property type="match status" value="1"/>
</dbReference>
<keyword evidence="2" id="KW-0238">DNA-binding</keyword>
<proteinExistence type="predicted"/>
<dbReference type="Proteomes" id="UP000193834">
    <property type="component" value="Unassembled WGS sequence"/>
</dbReference>